<organism evidence="1 2">
    <name type="scientific">Vagococcus vulneris</name>
    <dbReference type="NCBI Taxonomy" id="1977869"/>
    <lineage>
        <taxon>Bacteria</taxon>
        <taxon>Bacillati</taxon>
        <taxon>Bacillota</taxon>
        <taxon>Bacilli</taxon>
        <taxon>Lactobacillales</taxon>
        <taxon>Enterococcaceae</taxon>
        <taxon>Vagococcus</taxon>
    </lineage>
</organism>
<protein>
    <submittedName>
        <fullName evidence="1">Uncharacterized protein</fullName>
    </submittedName>
</protein>
<gene>
    <name evidence="1" type="ORF">CBF37_08385</name>
</gene>
<dbReference type="AlphaFoldDB" id="A0A429ZWZ1"/>
<name>A0A429ZWZ1_9ENTE</name>
<keyword evidence="2" id="KW-1185">Reference proteome</keyword>
<accession>A0A429ZWZ1</accession>
<evidence type="ECO:0000313" key="2">
    <source>
        <dbReference type="Proteomes" id="UP000287857"/>
    </source>
</evidence>
<dbReference type="EMBL" id="NGJS01000011">
    <property type="protein sequence ID" value="RST98317.1"/>
    <property type="molecule type" value="Genomic_DNA"/>
</dbReference>
<dbReference type="Proteomes" id="UP000287857">
    <property type="component" value="Unassembled WGS sequence"/>
</dbReference>
<comment type="caution">
    <text evidence="1">The sequence shown here is derived from an EMBL/GenBank/DDBJ whole genome shotgun (WGS) entry which is preliminary data.</text>
</comment>
<evidence type="ECO:0000313" key="1">
    <source>
        <dbReference type="EMBL" id="RST98317.1"/>
    </source>
</evidence>
<reference evidence="1 2" key="1">
    <citation type="submission" date="2017-05" db="EMBL/GenBank/DDBJ databases">
        <title>Vagococcus spp. assemblies.</title>
        <authorList>
            <person name="Gulvik C.A."/>
        </authorList>
    </citation>
    <scope>NUCLEOTIDE SEQUENCE [LARGE SCALE GENOMIC DNA]</scope>
    <source>
        <strain evidence="1 2">SS1995</strain>
    </source>
</reference>
<sequence>MLAFFLLFQLKLKQTYQQTNYRKRKKATQQRKKLIEYFSNQQRLTNDFDTQKPNPNVNDNRAIETTFRPRKNANHNVSFFKLKDKMSSIKNKEYLHSKIPLLYQGEMQITLNEAIQDLKAQHYFKSYYGGITNTDLISHFDEYKDRNVFELYDNTFPNAYAKVLFDITTNTNRIGIFINKEFKHHSDDSKNTNSLDEIDEDNDDIMLGFIAVEDSHRANLLLQKYSNIQVIATILGGTYKRVYQNSKGQIRIIKDFINYDLTISLAFYNN</sequence>
<proteinExistence type="predicted"/>